<dbReference type="SUPFAM" id="SSF51556">
    <property type="entry name" value="Metallo-dependent hydrolases"/>
    <property type="match status" value="1"/>
</dbReference>
<dbReference type="STRING" id="1464123.SAMN05444126_13416"/>
<organism evidence="1 2">
    <name type="scientific">Salisediminibacterium halotolerans</name>
    <dbReference type="NCBI Taxonomy" id="517425"/>
    <lineage>
        <taxon>Bacteria</taxon>
        <taxon>Bacillati</taxon>
        <taxon>Bacillota</taxon>
        <taxon>Bacilli</taxon>
        <taxon>Bacillales</taxon>
        <taxon>Bacillaceae</taxon>
        <taxon>Salisediminibacterium</taxon>
    </lineage>
</organism>
<name>A0A1H9WGU7_9BACI</name>
<protein>
    <submittedName>
        <fullName evidence="1">Membrane dipeptidase</fullName>
    </submittedName>
</protein>
<gene>
    <name evidence="1" type="ORF">SAMN05444126_13416</name>
</gene>
<dbReference type="Gene3D" id="3.20.20.140">
    <property type="entry name" value="Metal-dependent hydrolases"/>
    <property type="match status" value="1"/>
</dbReference>
<dbReference type="InterPro" id="IPR032466">
    <property type="entry name" value="Metal_Hydrolase"/>
</dbReference>
<dbReference type="GO" id="GO:0070573">
    <property type="term" value="F:metallodipeptidase activity"/>
    <property type="evidence" value="ECO:0007669"/>
    <property type="project" value="InterPro"/>
</dbReference>
<dbReference type="Pfam" id="PF01244">
    <property type="entry name" value="Peptidase_M19"/>
    <property type="match status" value="1"/>
</dbReference>
<reference evidence="2" key="1">
    <citation type="submission" date="2016-10" db="EMBL/GenBank/DDBJ databases">
        <authorList>
            <person name="de Groot N.N."/>
        </authorList>
    </citation>
    <scope>NUCLEOTIDE SEQUENCE [LARGE SCALE GENOMIC DNA]</scope>
    <source>
        <strain evidence="2">10nlg</strain>
    </source>
</reference>
<dbReference type="OrthoDB" id="9804920at2"/>
<dbReference type="GO" id="GO:0006508">
    <property type="term" value="P:proteolysis"/>
    <property type="evidence" value="ECO:0007669"/>
    <property type="project" value="InterPro"/>
</dbReference>
<proteinExistence type="predicted"/>
<dbReference type="Proteomes" id="UP000199318">
    <property type="component" value="Unassembled WGS sequence"/>
</dbReference>
<dbReference type="RefSeq" id="WP_093074765.1">
    <property type="nucleotide sequence ID" value="NZ_FOGV01000034.1"/>
</dbReference>
<evidence type="ECO:0000313" key="1">
    <source>
        <dbReference type="EMBL" id="SES32683.1"/>
    </source>
</evidence>
<dbReference type="PANTHER" id="PTHR10443:SF12">
    <property type="entry name" value="DIPEPTIDASE"/>
    <property type="match status" value="1"/>
</dbReference>
<evidence type="ECO:0000313" key="2">
    <source>
        <dbReference type="Proteomes" id="UP000199318"/>
    </source>
</evidence>
<comment type="caution">
    <text evidence="1">The sequence shown here is derived from an EMBL/GenBank/DDBJ whole genome shotgun (WGS) entry which is preliminary data.</text>
</comment>
<dbReference type="AlphaFoldDB" id="A0A1H9WGU7"/>
<dbReference type="EMBL" id="FOGV01000034">
    <property type="protein sequence ID" value="SES32683.1"/>
    <property type="molecule type" value="Genomic_DNA"/>
</dbReference>
<dbReference type="CDD" id="cd01301">
    <property type="entry name" value="rDP_like"/>
    <property type="match status" value="1"/>
</dbReference>
<dbReference type="InterPro" id="IPR008257">
    <property type="entry name" value="Pept_M19"/>
</dbReference>
<dbReference type="PROSITE" id="PS51365">
    <property type="entry name" value="RENAL_DIPEPTIDASE_2"/>
    <property type="match status" value="1"/>
</dbReference>
<accession>A0A1H9WGU7</accession>
<sequence>MNVIDLHCDVLMKLQDDRSRSFHADQALDVTLQRLFSGNVRVQFFAIFLEPDWPSDMMFQYALEQADLFHEKIVKADERIVHITAWEQIDALKDNEIGAVLTLEGAEAFGNDLMKLRTLFRLGVMSVGLTWNEANLCADGIGEARGGGLTALGKEAVKLNNANRVLTDVSHLSYQAFWDVMELADYPVATHSNAYAVCGHRRNLDDFQIDALIKKGGWIGIVFNPPFVTEENRAAEINDVIAHIDHIYARGGEDHIAFGSDFDGISSHVFGLEHPGCFPKLVEGLRKRYSEEQIAKFADANVRSLLPHKKTEKQQS</sequence>
<dbReference type="PANTHER" id="PTHR10443">
    <property type="entry name" value="MICROSOMAL DIPEPTIDASE"/>
    <property type="match status" value="1"/>
</dbReference>
<keyword evidence="2" id="KW-1185">Reference proteome</keyword>